<accession>A0A378R1Q7</accession>
<dbReference type="EMBL" id="UGQB01000004">
    <property type="protein sequence ID" value="STZ09124.1"/>
    <property type="molecule type" value="Genomic_DNA"/>
</dbReference>
<feature type="domain" description="PIN" evidence="1">
    <location>
        <begin position="7"/>
        <end position="108"/>
    </location>
</feature>
<gene>
    <name evidence="2" type="ORF">NCTC12877_02134</name>
</gene>
<dbReference type="STRING" id="1122244.GCA_000426885_00423"/>
<dbReference type="Proteomes" id="UP000254065">
    <property type="component" value="Unassembled WGS sequence"/>
</dbReference>
<dbReference type="InterPro" id="IPR002716">
    <property type="entry name" value="PIN_dom"/>
</dbReference>
<evidence type="ECO:0000259" key="1">
    <source>
        <dbReference type="Pfam" id="PF01850"/>
    </source>
</evidence>
<dbReference type="SUPFAM" id="SSF88723">
    <property type="entry name" value="PIN domain-like"/>
    <property type="match status" value="1"/>
</dbReference>
<evidence type="ECO:0000313" key="2">
    <source>
        <dbReference type="EMBL" id="STZ09124.1"/>
    </source>
</evidence>
<proteinExistence type="predicted"/>
<dbReference type="RefSeq" id="WP_051225789.1">
    <property type="nucleotide sequence ID" value="NZ_UGQB01000004.1"/>
</dbReference>
<reference evidence="2 3" key="1">
    <citation type="submission" date="2018-06" db="EMBL/GenBank/DDBJ databases">
        <authorList>
            <consortium name="Pathogen Informatics"/>
            <person name="Doyle S."/>
        </authorList>
    </citation>
    <scope>NUCLEOTIDE SEQUENCE [LARGE SCALE GENOMIC DNA]</scope>
    <source>
        <strain evidence="2 3">NCTC12877</strain>
    </source>
</reference>
<dbReference type="Gene3D" id="3.40.50.1010">
    <property type="entry name" value="5'-nuclease"/>
    <property type="match status" value="1"/>
</dbReference>
<name>A0A378R1Q7_9GAMM</name>
<dbReference type="AlphaFoldDB" id="A0A378R1Q7"/>
<protein>
    <recommendedName>
        <fullName evidence="1">PIN domain-containing protein</fullName>
    </recommendedName>
</protein>
<dbReference type="Pfam" id="PF01850">
    <property type="entry name" value="PIN"/>
    <property type="match status" value="1"/>
</dbReference>
<sequence length="151" mass="17554">MISQADIYLDTHTVVWLYTGQLKKFSKNTLDILENNNLFISPMVKLELQYLYEKQRITDTAEQILNALQEEVDLKICHKNWLDIVNMALTCDFTRDAFDRLIIAHAMLDNRLPAKLGFPFAPSLLRGGGKPLWFDKLTTNGFPYFWVLQEV</sequence>
<evidence type="ECO:0000313" key="3">
    <source>
        <dbReference type="Proteomes" id="UP000254065"/>
    </source>
</evidence>
<keyword evidence="3" id="KW-1185">Reference proteome</keyword>
<organism evidence="2 3">
    <name type="scientific">Moraxella caprae</name>
    <dbReference type="NCBI Taxonomy" id="90240"/>
    <lineage>
        <taxon>Bacteria</taxon>
        <taxon>Pseudomonadati</taxon>
        <taxon>Pseudomonadota</taxon>
        <taxon>Gammaproteobacteria</taxon>
        <taxon>Moraxellales</taxon>
        <taxon>Moraxellaceae</taxon>
        <taxon>Moraxella</taxon>
    </lineage>
</organism>
<dbReference type="InterPro" id="IPR029060">
    <property type="entry name" value="PIN-like_dom_sf"/>
</dbReference>